<dbReference type="Pfam" id="PF04245">
    <property type="entry name" value="NA37"/>
    <property type="match status" value="1"/>
</dbReference>
<sequence>MDSSVGLIRIEKAIVHTIPKLSRSSQGPDPLILRNSICNLEPPAQAELESRLRLVLKESGRQIVEDIEAPSKTPAIIRGYLEDSTADFVSMSQELAQVLRDSQSGANSAGILLVADCDTGSSRSVLLVKIEQEGGMRAEESVDKTAGQDVKYFSDLFLTSRSKVYKVALFRAVDVDESLLYGWAADRQMTGGGLAVFFLRKYLGCQHLDEPKEVTRRFYQHSQNWVNTRVSNAETRTRYAMAIASELLSERRTVSPQAFAVNHLKSNHRDDYLTYLENEGLPRATFDKDVSLIESKLSQFSLTFDSGLTLTGPRSTLEEGDIVQFQSLDGPVDRVIITDKVGPIKGRGVPGRSAHKPNSSDQ</sequence>
<feature type="region of interest" description="Disordered" evidence="1">
    <location>
        <begin position="343"/>
        <end position="362"/>
    </location>
</feature>
<proteinExistence type="predicted"/>
<organism evidence="2 3">
    <name type="scientific">Micromonospora orduensis</name>
    <dbReference type="NCBI Taxonomy" id="1420891"/>
    <lineage>
        <taxon>Bacteria</taxon>
        <taxon>Bacillati</taxon>
        <taxon>Actinomycetota</taxon>
        <taxon>Actinomycetes</taxon>
        <taxon>Micromonosporales</taxon>
        <taxon>Micromonosporaceae</taxon>
        <taxon>Micromonospora</taxon>
    </lineage>
</organism>
<protein>
    <submittedName>
        <fullName evidence="2">Nucleoid-associated protein</fullName>
    </submittedName>
</protein>
<dbReference type="Proteomes" id="UP000306145">
    <property type="component" value="Unassembled WGS sequence"/>
</dbReference>
<keyword evidence="3" id="KW-1185">Reference proteome</keyword>
<evidence type="ECO:0000256" key="1">
    <source>
        <dbReference type="SAM" id="MobiDB-lite"/>
    </source>
</evidence>
<name>A0A5C4QD96_9ACTN</name>
<evidence type="ECO:0000313" key="3">
    <source>
        <dbReference type="Proteomes" id="UP000306145"/>
    </source>
</evidence>
<reference evidence="2 3" key="1">
    <citation type="submission" date="2019-06" db="EMBL/GenBank/DDBJ databases">
        <title>Micromonospora ordensis sp. nov., isolated from deep marine sediment.</title>
        <authorList>
            <person name="Veyisoglu A."/>
            <person name="Carro L."/>
            <person name="Klenk H.-P."/>
            <person name="Sahin N."/>
        </authorList>
    </citation>
    <scope>NUCLEOTIDE SEQUENCE [LARGE SCALE GENOMIC DNA]</scope>
    <source>
        <strain evidence="2 3">S2509</strain>
    </source>
</reference>
<dbReference type="InterPro" id="IPR007358">
    <property type="entry name" value="Nucleoid_associated_NdpA"/>
</dbReference>
<dbReference type="EMBL" id="VDFY01000294">
    <property type="protein sequence ID" value="TNH21525.1"/>
    <property type="molecule type" value="Genomic_DNA"/>
</dbReference>
<comment type="caution">
    <text evidence="2">The sequence shown here is derived from an EMBL/GenBank/DDBJ whole genome shotgun (WGS) entry which is preliminary data.</text>
</comment>
<accession>A0A5C4QD96</accession>
<dbReference type="OrthoDB" id="5177814at2"/>
<evidence type="ECO:0000313" key="2">
    <source>
        <dbReference type="EMBL" id="TNH21525.1"/>
    </source>
</evidence>
<dbReference type="GO" id="GO:0009295">
    <property type="term" value="C:nucleoid"/>
    <property type="evidence" value="ECO:0007669"/>
    <property type="project" value="InterPro"/>
</dbReference>
<gene>
    <name evidence="2" type="ORF">FHG89_31265</name>
</gene>
<dbReference type="AlphaFoldDB" id="A0A5C4QD96"/>